<dbReference type="AlphaFoldDB" id="A0A5C5REE0"/>
<accession>A0A5C5REE0</accession>
<gene>
    <name evidence="1" type="ORF">FK529_05630</name>
</gene>
<reference evidence="1 2" key="1">
    <citation type="submission" date="2019-06" db="EMBL/GenBank/DDBJ databases">
        <title>Tsukamurella conjunctivitidis sp. nov., Tsukamurella assacharolytica sp. nov. and Tsukamurella sputae sp. nov. isolated from patients with conjunctivitis, bacteraemia (lymphoma) and respiratory infection (sputum) in Hong Kong.</title>
        <authorList>
            <person name="Teng J.L.L."/>
            <person name="Lee H.H."/>
            <person name="Fong J.Y.H."/>
            <person name="Fok K.M.N."/>
            <person name="Lau S.K.P."/>
            <person name="Woo P.C.Y."/>
        </authorList>
    </citation>
    <scope>NUCLEOTIDE SEQUENCE [LARGE SCALE GENOMIC DNA]</scope>
    <source>
        <strain evidence="1 2">HKU71</strain>
    </source>
</reference>
<sequence length="83" mass="9053">MRNPFRHNKKTPEYASTLTATMLVSLKGDDTSHPVRITVDYNSPRAAVAGMYKLSSPPYLHNIGLEIGAYAGIAETVDDGDDE</sequence>
<proteinExistence type="predicted"/>
<name>A0A5C5REE0_9ACTN</name>
<dbReference type="Proteomes" id="UP000317291">
    <property type="component" value="Unassembled WGS sequence"/>
</dbReference>
<keyword evidence="2" id="KW-1185">Reference proteome</keyword>
<evidence type="ECO:0000313" key="2">
    <source>
        <dbReference type="Proteomes" id="UP000317291"/>
    </source>
</evidence>
<evidence type="ECO:0000313" key="1">
    <source>
        <dbReference type="EMBL" id="TWS20803.1"/>
    </source>
</evidence>
<dbReference type="RefSeq" id="WP_146560022.1">
    <property type="nucleotide sequence ID" value="NZ_VIGW01000002.1"/>
</dbReference>
<dbReference type="EMBL" id="VIGW01000002">
    <property type="protein sequence ID" value="TWS20803.1"/>
    <property type="molecule type" value="Genomic_DNA"/>
</dbReference>
<protein>
    <submittedName>
        <fullName evidence="1">Uncharacterized protein</fullName>
    </submittedName>
</protein>
<organism evidence="1 2">
    <name type="scientific">Tsukamurella asaccharolytica</name>
    <dbReference type="NCBI Taxonomy" id="2592067"/>
    <lineage>
        <taxon>Bacteria</taxon>
        <taxon>Bacillati</taxon>
        <taxon>Actinomycetota</taxon>
        <taxon>Actinomycetes</taxon>
        <taxon>Mycobacteriales</taxon>
        <taxon>Tsukamurellaceae</taxon>
        <taxon>Tsukamurella</taxon>
    </lineage>
</organism>
<comment type="caution">
    <text evidence="1">The sequence shown here is derived from an EMBL/GenBank/DDBJ whole genome shotgun (WGS) entry which is preliminary data.</text>
</comment>